<evidence type="ECO:0000313" key="10">
    <source>
        <dbReference type="RefSeq" id="XP_014663322.1"/>
    </source>
</evidence>
<gene>
    <name evidence="10" type="primary">LOC106806007</name>
</gene>
<dbReference type="SUPFAM" id="SSF53335">
    <property type="entry name" value="S-adenosyl-L-methionine-dependent methyltransferases"/>
    <property type="match status" value="1"/>
</dbReference>
<evidence type="ECO:0000256" key="1">
    <source>
        <dbReference type="ARBA" id="ARBA00004173"/>
    </source>
</evidence>
<organism evidence="9 10">
    <name type="scientific">Priapulus caudatus</name>
    <name type="common">Priapulid worm</name>
    <dbReference type="NCBI Taxonomy" id="37621"/>
    <lineage>
        <taxon>Eukaryota</taxon>
        <taxon>Metazoa</taxon>
        <taxon>Ecdysozoa</taxon>
        <taxon>Scalidophora</taxon>
        <taxon>Priapulida</taxon>
        <taxon>Priapulimorpha</taxon>
        <taxon>Priapulimorphida</taxon>
        <taxon>Priapulidae</taxon>
        <taxon>Priapulus</taxon>
    </lineage>
</organism>
<evidence type="ECO:0000256" key="8">
    <source>
        <dbReference type="SAM" id="MobiDB-lite"/>
    </source>
</evidence>
<keyword evidence="4 7" id="KW-0808">Transferase</keyword>
<accession>A0ABM1DTQ1</accession>
<protein>
    <recommendedName>
        <fullName evidence="7">Protein arginine methyltransferase NDUFAF7</fullName>
        <ecNumber evidence="7">2.1.1.320</ecNumber>
    </recommendedName>
</protein>
<name>A0ABM1DTQ1_PRICU</name>
<keyword evidence="9" id="KW-1185">Reference proteome</keyword>
<dbReference type="Proteomes" id="UP000695022">
    <property type="component" value="Unplaced"/>
</dbReference>
<dbReference type="PANTHER" id="PTHR12049">
    <property type="entry name" value="PROTEIN ARGININE METHYLTRANSFERASE NDUFAF7, MITOCHONDRIAL"/>
    <property type="match status" value="1"/>
</dbReference>
<comment type="similarity">
    <text evidence="2 7">Belongs to the NDUFAF7 family.</text>
</comment>
<dbReference type="GeneID" id="106806007"/>
<sequence>MFVASRKAGLHKILGIRRLIHCMQWQMSSSQTAGDTTHLMQHLSRRIQAAGPLTVASYMQEVLTNPVSGYYMHKDVFGQKGDFITSPEISQVFGELVAVWCIHEWLRVGHPDQTLNLVELGPGRGTLAADILRVIAQFADLRDRTSLHLVEVSPKLSEMQAEKLCENTNVKRDASSERGRPGNEKLCEDINVKRDASSESGRPGNENTSPASASALPSDADVTGRYRMGLSKSGVPVHWYRSINDLPCMPAVYVAHEFFDALPIHKFQRTGAGWREIMVDIDSSISNALMPSLRFVLAPSVTPATVLINKLETRDHVEICPEGGVIAQSLAMRITEDGGCALIIDYGHNGTNTDTFRGFRSHKLHDVLCEPGTADLTADVDFAYLRQQAGDDVAIFGPIPQQSFLTNMAIDVRFKKLLMNSPAENHNDLISGYDMIMNPQKMGDRFKFFTIMSRRVYAADAPQEKPAGFVPAL</sequence>
<feature type="compositionally biased region" description="Low complexity" evidence="8">
    <location>
        <begin position="209"/>
        <end position="219"/>
    </location>
</feature>
<evidence type="ECO:0000256" key="7">
    <source>
        <dbReference type="RuleBase" id="RU364114"/>
    </source>
</evidence>
<dbReference type="Pfam" id="PF02636">
    <property type="entry name" value="Methyltransf_28"/>
    <property type="match status" value="1"/>
</dbReference>
<evidence type="ECO:0000256" key="5">
    <source>
        <dbReference type="ARBA" id="ARBA00023128"/>
    </source>
</evidence>
<proteinExistence type="inferred from homology"/>
<dbReference type="PANTHER" id="PTHR12049:SF7">
    <property type="entry name" value="PROTEIN ARGININE METHYLTRANSFERASE NDUFAF7, MITOCHONDRIAL"/>
    <property type="match status" value="1"/>
</dbReference>
<reference evidence="10" key="1">
    <citation type="submission" date="2025-08" db="UniProtKB">
        <authorList>
            <consortium name="RefSeq"/>
        </authorList>
    </citation>
    <scope>IDENTIFICATION</scope>
</reference>
<evidence type="ECO:0000313" key="9">
    <source>
        <dbReference type="Proteomes" id="UP000695022"/>
    </source>
</evidence>
<comment type="subcellular location">
    <subcellularLocation>
        <location evidence="1 7">Mitochondrion</location>
    </subcellularLocation>
</comment>
<dbReference type="Gene3D" id="3.40.50.12710">
    <property type="match status" value="1"/>
</dbReference>
<dbReference type="RefSeq" id="XP_014663322.1">
    <property type="nucleotide sequence ID" value="XM_014807836.1"/>
</dbReference>
<evidence type="ECO:0000256" key="6">
    <source>
        <dbReference type="ARBA" id="ARBA00048612"/>
    </source>
</evidence>
<evidence type="ECO:0000256" key="3">
    <source>
        <dbReference type="ARBA" id="ARBA00022603"/>
    </source>
</evidence>
<evidence type="ECO:0000256" key="2">
    <source>
        <dbReference type="ARBA" id="ARBA00005891"/>
    </source>
</evidence>
<feature type="region of interest" description="Disordered" evidence="8">
    <location>
        <begin position="167"/>
        <end position="219"/>
    </location>
</feature>
<feature type="compositionally biased region" description="Basic and acidic residues" evidence="8">
    <location>
        <begin position="167"/>
        <end position="197"/>
    </location>
</feature>
<dbReference type="InterPro" id="IPR003788">
    <property type="entry name" value="NDUFAF7"/>
</dbReference>
<keyword evidence="3 7" id="KW-0489">Methyltransferase</keyword>
<comment type="function">
    <text evidence="7">Arginine methyltransferase involved in the assembly or stability of mitochondrial NADH:ubiquinone oxidoreductase complex (complex I).</text>
</comment>
<comment type="catalytic activity">
    <reaction evidence="6 7">
        <text>L-arginyl-[protein] + 2 S-adenosyl-L-methionine = N(omega),N(omega)'-dimethyl-L-arginyl-[protein] + 2 S-adenosyl-L-homocysteine + 2 H(+)</text>
        <dbReference type="Rhea" id="RHEA:48108"/>
        <dbReference type="Rhea" id="RHEA-COMP:10532"/>
        <dbReference type="Rhea" id="RHEA-COMP:11992"/>
        <dbReference type="ChEBI" id="CHEBI:15378"/>
        <dbReference type="ChEBI" id="CHEBI:29965"/>
        <dbReference type="ChEBI" id="CHEBI:57856"/>
        <dbReference type="ChEBI" id="CHEBI:59789"/>
        <dbReference type="ChEBI" id="CHEBI:88221"/>
        <dbReference type="EC" id="2.1.1.320"/>
    </reaction>
</comment>
<dbReference type="InterPro" id="IPR038375">
    <property type="entry name" value="NDUFAF7_sf"/>
</dbReference>
<keyword evidence="5 7" id="KW-0496">Mitochondrion</keyword>
<evidence type="ECO:0000256" key="4">
    <source>
        <dbReference type="ARBA" id="ARBA00022679"/>
    </source>
</evidence>
<dbReference type="EC" id="2.1.1.320" evidence="7"/>
<dbReference type="InterPro" id="IPR029063">
    <property type="entry name" value="SAM-dependent_MTases_sf"/>
</dbReference>